<organism evidence="2 3">
    <name type="scientific">Primorskyibacter sedentarius</name>
    <dbReference type="NCBI Taxonomy" id="745311"/>
    <lineage>
        <taxon>Bacteria</taxon>
        <taxon>Pseudomonadati</taxon>
        <taxon>Pseudomonadota</taxon>
        <taxon>Alphaproteobacteria</taxon>
        <taxon>Rhodobacterales</taxon>
        <taxon>Roseobacteraceae</taxon>
        <taxon>Primorskyibacter</taxon>
    </lineage>
</organism>
<keyword evidence="3" id="KW-1185">Reference proteome</keyword>
<evidence type="ECO:0000313" key="3">
    <source>
        <dbReference type="Proteomes" id="UP000295696"/>
    </source>
</evidence>
<feature type="transmembrane region" description="Helical" evidence="1">
    <location>
        <begin position="61"/>
        <end position="81"/>
    </location>
</feature>
<dbReference type="OrthoDB" id="7871801at2"/>
<sequence length="99" mass="11246">MSTPHDNSEGPRPTVFVERQTYRMRRTMDAARLVPLLGLLLFAVPLLWPTDPENALSTSKTILYVFGVWLMLILVTIRLSWVLRSLPPSDKAPDRGGER</sequence>
<accession>A0A4R3JNI7</accession>
<dbReference type="RefSeq" id="WP_132241256.1">
    <property type="nucleotide sequence ID" value="NZ_CBDUOC010000023.1"/>
</dbReference>
<gene>
    <name evidence="2" type="ORF">EDD52_101309</name>
</gene>
<keyword evidence="1" id="KW-0812">Transmembrane</keyword>
<evidence type="ECO:0000256" key="1">
    <source>
        <dbReference type="SAM" id="Phobius"/>
    </source>
</evidence>
<protein>
    <submittedName>
        <fullName evidence="2">Uncharacterized protein</fullName>
    </submittedName>
</protein>
<name>A0A4R3JNI7_9RHOB</name>
<proteinExistence type="predicted"/>
<feature type="transmembrane region" description="Helical" evidence="1">
    <location>
        <begin position="30"/>
        <end position="49"/>
    </location>
</feature>
<dbReference type="AlphaFoldDB" id="A0A4R3JNI7"/>
<dbReference type="Proteomes" id="UP000295696">
    <property type="component" value="Unassembled WGS sequence"/>
</dbReference>
<reference evidence="2 3" key="1">
    <citation type="submission" date="2019-03" db="EMBL/GenBank/DDBJ databases">
        <title>Genomic Encyclopedia of Type Strains, Phase IV (KMG-IV): sequencing the most valuable type-strain genomes for metagenomic binning, comparative biology and taxonomic classification.</title>
        <authorList>
            <person name="Goeker M."/>
        </authorList>
    </citation>
    <scope>NUCLEOTIDE SEQUENCE [LARGE SCALE GENOMIC DNA]</scope>
    <source>
        <strain evidence="2 3">DSM 104836</strain>
    </source>
</reference>
<evidence type="ECO:0000313" key="2">
    <source>
        <dbReference type="EMBL" id="TCS67214.1"/>
    </source>
</evidence>
<comment type="caution">
    <text evidence="2">The sequence shown here is derived from an EMBL/GenBank/DDBJ whole genome shotgun (WGS) entry which is preliminary data.</text>
</comment>
<dbReference type="EMBL" id="SLZU01000001">
    <property type="protein sequence ID" value="TCS67214.1"/>
    <property type="molecule type" value="Genomic_DNA"/>
</dbReference>
<keyword evidence="1" id="KW-0472">Membrane</keyword>
<keyword evidence="1" id="KW-1133">Transmembrane helix</keyword>